<protein>
    <submittedName>
        <fullName evidence="1">Uncharacterized protein</fullName>
    </submittedName>
</protein>
<reference evidence="1 2" key="1">
    <citation type="submission" date="2023-08" db="EMBL/GenBank/DDBJ databases">
        <authorList>
            <person name="Roldan D.M."/>
            <person name="Menes R.J."/>
        </authorList>
    </citation>
    <scope>NUCLEOTIDE SEQUENCE [LARGE SCALE GENOMIC DNA]</scope>
    <source>
        <strain evidence="1 2">CCM 2812</strain>
    </source>
</reference>
<gene>
    <name evidence="1" type="ORF">Q8X39_02705</name>
</gene>
<dbReference type="RefSeq" id="WP_305748070.1">
    <property type="nucleotide sequence ID" value="NZ_JAUZEE010000001.1"/>
</dbReference>
<sequence length="65" mass="6890">MPHDALHRLVVAVLTASAGAVIGWSASALTLAGRVSAMEASMARIEAHLDRLDARQRPQHVPPVI</sequence>
<keyword evidence="2" id="KW-1185">Reference proteome</keyword>
<accession>A0ABT9FZ75</accession>
<evidence type="ECO:0000313" key="2">
    <source>
        <dbReference type="Proteomes" id="UP001235760"/>
    </source>
</evidence>
<evidence type="ECO:0000313" key="1">
    <source>
        <dbReference type="EMBL" id="MDP4299530.1"/>
    </source>
</evidence>
<name>A0ABT9FZ75_LEPDI</name>
<dbReference type="EMBL" id="JAUZEE010000001">
    <property type="protein sequence ID" value="MDP4299530.1"/>
    <property type="molecule type" value="Genomic_DNA"/>
</dbReference>
<comment type="caution">
    <text evidence="1">The sequence shown here is derived from an EMBL/GenBank/DDBJ whole genome shotgun (WGS) entry which is preliminary data.</text>
</comment>
<proteinExistence type="predicted"/>
<dbReference type="Proteomes" id="UP001235760">
    <property type="component" value="Unassembled WGS sequence"/>
</dbReference>
<organism evidence="1 2">
    <name type="scientific">Leptothrix discophora</name>
    <dbReference type="NCBI Taxonomy" id="89"/>
    <lineage>
        <taxon>Bacteria</taxon>
        <taxon>Pseudomonadati</taxon>
        <taxon>Pseudomonadota</taxon>
        <taxon>Betaproteobacteria</taxon>
        <taxon>Burkholderiales</taxon>
        <taxon>Sphaerotilaceae</taxon>
        <taxon>Leptothrix</taxon>
    </lineage>
</organism>